<keyword evidence="4" id="KW-0804">Transcription</keyword>
<evidence type="ECO:0000313" key="6">
    <source>
        <dbReference type="EMBL" id="BAF87995.1"/>
    </source>
</evidence>
<keyword evidence="2" id="KW-0805">Transcription regulation</keyword>
<reference evidence="6 7" key="4">
    <citation type="journal article" date="2009" name="Appl. Environ. Microbiol.">
        <title>Comparative genome-wide transcriptional profiling of Azorhizobium caulinodans ORS571 grown under free-living and symbiotic conditions.</title>
        <authorList>
            <person name="Tsukada S."/>
            <person name="Aono T."/>
            <person name="Akiba N."/>
            <person name="Lee KB."/>
            <person name="Liu CT."/>
            <person name="Toyazaki H."/>
            <person name="Oyaizu H."/>
        </authorList>
    </citation>
    <scope>NUCLEOTIDE SEQUENCE [LARGE SCALE GENOMIC DNA]</scope>
    <source>
        <strain evidence="7">ATCC 43989 / DSM 5975 / JCM 20966 / LMG 6465 / NBRC 14845 / NCIMB 13405 / ORS 571</strain>
    </source>
</reference>
<dbReference type="InterPro" id="IPR005119">
    <property type="entry name" value="LysR_subst-bd"/>
</dbReference>
<dbReference type="Pfam" id="PF03466">
    <property type="entry name" value="LysR_substrate"/>
    <property type="match status" value="1"/>
</dbReference>
<reference evidence="6 7" key="6">
    <citation type="journal article" date="2011" name="Appl. Environ. Microbiol.">
        <title>Involvement of the azorhizobial chromosome partition gene (parA) in the onset of bacteroid differentiation during Sesbania rostrata stem nodule development.</title>
        <authorList>
            <person name="Liu CT."/>
            <person name="Lee KB."/>
            <person name="Wang YS."/>
            <person name="Peng MH."/>
            <person name="Lee KT."/>
            <person name="Suzuki S."/>
            <person name="Suzuki T."/>
            <person name="Oyaizu H."/>
        </authorList>
    </citation>
    <scope>NUCLEOTIDE SEQUENCE [LARGE SCALE GENOMIC DNA]</scope>
    <source>
        <strain evidence="7">ATCC 43989 / DSM 5975 / JCM 20966 / LMG 6465 / NBRC 14845 / NCIMB 13405 / ORS 571</strain>
    </source>
</reference>
<dbReference type="eggNOG" id="COG0583">
    <property type="taxonomic scope" value="Bacteria"/>
</dbReference>
<evidence type="ECO:0000256" key="3">
    <source>
        <dbReference type="ARBA" id="ARBA00023125"/>
    </source>
</evidence>
<dbReference type="RefSeq" id="WP_012170524.1">
    <property type="nucleotide sequence ID" value="NC_009937.1"/>
</dbReference>
<dbReference type="Gene3D" id="1.10.10.10">
    <property type="entry name" value="Winged helix-like DNA-binding domain superfamily/Winged helix DNA-binding domain"/>
    <property type="match status" value="1"/>
</dbReference>
<dbReference type="EMBL" id="AP009384">
    <property type="protein sequence ID" value="BAF87995.1"/>
    <property type="molecule type" value="Genomic_DNA"/>
</dbReference>
<reference evidence="7" key="2">
    <citation type="submission" date="2007-04" db="EMBL/GenBank/DDBJ databases">
        <title>Complete genome sequence of the nitrogen-fixing bacterium Azorhizobium caulinodans ORS571.</title>
        <authorList>
            <person name="Lee K.B."/>
            <person name="Backer P.D."/>
            <person name="Aono T."/>
            <person name="Liu C.T."/>
            <person name="Suzuki S."/>
            <person name="Suzuki T."/>
            <person name="Kaneko T."/>
            <person name="Yamada M."/>
            <person name="Tabata S."/>
            <person name="Kupfer D.M."/>
            <person name="Najar F.Z."/>
            <person name="Wiley G.B."/>
            <person name="Roe B."/>
            <person name="Binnewies T."/>
            <person name="Ussery D."/>
            <person name="Vereecke D."/>
            <person name="Gevers D."/>
            <person name="Holsters M."/>
            <person name="Oyaizu H."/>
        </authorList>
    </citation>
    <scope>NUCLEOTIDE SEQUENCE [LARGE SCALE GENOMIC DNA]</scope>
    <source>
        <strain evidence="7">ATCC 43989 / DSM 5975 / JCM 20966 / LMG 6465 / NBRC 14845 / NCIMB 13405 / ORS 571</strain>
    </source>
</reference>
<dbReference type="PANTHER" id="PTHR30537">
    <property type="entry name" value="HTH-TYPE TRANSCRIPTIONAL REGULATOR"/>
    <property type="match status" value="1"/>
</dbReference>
<accession>A8I396</accession>
<dbReference type="InterPro" id="IPR058163">
    <property type="entry name" value="LysR-type_TF_proteobact-type"/>
</dbReference>
<dbReference type="Pfam" id="PF00126">
    <property type="entry name" value="HTH_1"/>
    <property type="match status" value="1"/>
</dbReference>
<dbReference type="KEGG" id="azc:AZC_1997"/>
<keyword evidence="7" id="KW-1185">Reference proteome</keyword>
<keyword evidence="3" id="KW-0238">DNA-binding</keyword>
<dbReference type="FunFam" id="1.10.10.10:FF:000001">
    <property type="entry name" value="LysR family transcriptional regulator"/>
    <property type="match status" value="1"/>
</dbReference>
<evidence type="ECO:0000259" key="5">
    <source>
        <dbReference type="PROSITE" id="PS50931"/>
    </source>
</evidence>
<dbReference type="STRING" id="438753.AZC_1997"/>
<dbReference type="Proteomes" id="UP000000270">
    <property type="component" value="Chromosome"/>
</dbReference>
<reference evidence="6 7" key="1">
    <citation type="journal article" date="2007" name="Appl. Environ. Microbiol.">
        <title>Rhizobial factors required for stem nodule maturation and maintenance in Sesbania rostrata-Azorhizobium caulinodans ORS571 symbiosis.</title>
        <authorList>
            <person name="Suzuki S."/>
            <person name="Aono T."/>
            <person name="Lee KB."/>
            <person name="Suzuki T."/>
            <person name="Liu CT."/>
            <person name="Miwa H."/>
            <person name="Wakao S."/>
            <person name="Iki T."/>
            <person name="Oyaizu H."/>
        </authorList>
    </citation>
    <scope>NUCLEOTIDE SEQUENCE [LARGE SCALE GENOMIC DNA]</scope>
    <source>
        <strain evidence="7">ATCC 43989 / DSM 5975 / JCM 20966 / LMG 6465 / NBRC 14845 / NCIMB 13405 / ORS 571</strain>
    </source>
</reference>
<feature type="domain" description="HTH lysR-type" evidence="5">
    <location>
        <begin position="1"/>
        <end position="59"/>
    </location>
</feature>
<evidence type="ECO:0000256" key="1">
    <source>
        <dbReference type="ARBA" id="ARBA00009437"/>
    </source>
</evidence>
<dbReference type="InterPro" id="IPR000847">
    <property type="entry name" value="LysR_HTH_N"/>
</dbReference>
<evidence type="ECO:0000256" key="2">
    <source>
        <dbReference type="ARBA" id="ARBA00023015"/>
    </source>
</evidence>
<dbReference type="Gene3D" id="3.40.190.10">
    <property type="entry name" value="Periplasmic binding protein-like II"/>
    <property type="match status" value="2"/>
</dbReference>
<protein>
    <submittedName>
        <fullName evidence="6">Transcriptional regulator</fullName>
    </submittedName>
</protein>
<dbReference type="InterPro" id="IPR036390">
    <property type="entry name" value="WH_DNA-bd_sf"/>
</dbReference>
<evidence type="ECO:0000256" key="4">
    <source>
        <dbReference type="ARBA" id="ARBA00023163"/>
    </source>
</evidence>
<proteinExistence type="inferred from homology"/>
<dbReference type="SUPFAM" id="SSF46785">
    <property type="entry name" value="Winged helix' DNA-binding domain"/>
    <property type="match status" value="1"/>
</dbReference>
<sequence>MDQLAAMRCFIGVVEAGTFSRASTVLRVPKATLTKNVQALEAHLRTKLLHRTTRRVTVTPDGEAYYERAVRLLADLEDLDSTMAVSQANPQGRLRVDISAALATMLLIPALPDFHARYPDIQIDLGVTDDVVDLLGENVDCVIRAGQLADQSLVARRIGEMHSVLVAAPGYLEAHGTPAHPLDLETSHRAVGYFKPRMGRSLSLTLSKDADEAVEVNGRYMLAVSDSNAYITAAMAGIGIAMMPVFMARPHIESGALVPVLTEWRAPAKPIYAVFPPSRHLSNRLRVFVDWVAALVARTDFGMRDAPAKPREAAVTSPRISVVK</sequence>
<dbReference type="SUPFAM" id="SSF53850">
    <property type="entry name" value="Periplasmic binding protein-like II"/>
    <property type="match status" value="1"/>
</dbReference>
<dbReference type="PROSITE" id="PS50931">
    <property type="entry name" value="HTH_LYSR"/>
    <property type="match status" value="1"/>
</dbReference>
<dbReference type="AlphaFoldDB" id="A8I396"/>
<reference evidence="6 7" key="5">
    <citation type="journal article" date="2010" name="Appl. Environ. Microbiol.">
        <title>phrR-like gene praR of Azorhizobium caulinodans ORS571 is essential for symbiosis with Sesbania rostrata and is involved in expression of reb genes.</title>
        <authorList>
            <person name="Akiba N."/>
            <person name="Aono T."/>
            <person name="Toyazaki H."/>
            <person name="Sato S."/>
            <person name="Oyaizu H."/>
        </authorList>
    </citation>
    <scope>NUCLEOTIDE SEQUENCE [LARGE SCALE GENOMIC DNA]</scope>
    <source>
        <strain evidence="7">ATCC 43989 / DSM 5975 / JCM 20966 / LMG 6465 / NBRC 14845 / NCIMB 13405 / ORS 571</strain>
    </source>
</reference>
<dbReference type="HOGENOM" id="CLU_039613_16_3_5"/>
<dbReference type="InterPro" id="IPR036388">
    <property type="entry name" value="WH-like_DNA-bd_sf"/>
</dbReference>
<dbReference type="GO" id="GO:0043565">
    <property type="term" value="F:sequence-specific DNA binding"/>
    <property type="evidence" value="ECO:0007669"/>
    <property type="project" value="TreeGrafter"/>
</dbReference>
<name>A8I396_AZOC5</name>
<reference evidence="6 7" key="3">
    <citation type="journal article" date="2008" name="BMC Genomics">
        <title>The genome of the versatile nitrogen fixer Azorhizobium caulinodans ORS571.</title>
        <authorList>
            <person name="Lee KB."/>
            <person name="Backer P.D."/>
            <person name="Aono T."/>
            <person name="Liu CT."/>
            <person name="Suzuki S."/>
            <person name="Suzuki T."/>
            <person name="Kaneko T."/>
            <person name="Yamada M."/>
            <person name="Tabata S."/>
            <person name="Kupfer D.M."/>
            <person name="Najar F.Z."/>
            <person name="Wiley G.B."/>
            <person name="Roe B."/>
            <person name="Binnewies T.T."/>
            <person name="Ussery D.W."/>
            <person name="D'Haeze W."/>
            <person name="Herder J.D."/>
            <person name="Gevers D."/>
            <person name="Vereecke D."/>
            <person name="Holsters M."/>
            <person name="Oyaizu H."/>
        </authorList>
    </citation>
    <scope>NUCLEOTIDE SEQUENCE [LARGE SCALE GENOMIC DNA]</scope>
    <source>
        <strain evidence="7">ATCC 43989 / DSM 5975 / JCM 20966 / LMG 6465 / NBRC 14845 / NCIMB 13405 / ORS 571</strain>
    </source>
</reference>
<dbReference type="PANTHER" id="PTHR30537:SF17">
    <property type="entry name" value="LYSR-FAMILY REGULATORY PROTEIN"/>
    <property type="match status" value="1"/>
</dbReference>
<comment type="similarity">
    <text evidence="1">Belongs to the LysR transcriptional regulatory family.</text>
</comment>
<dbReference type="GO" id="GO:0006351">
    <property type="term" value="P:DNA-templated transcription"/>
    <property type="evidence" value="ECO:0007669"/>
    <property type="project" value="TreeGrafter"/>
</dbReference>
<organism evidence="6 7">
    <name type="scientific">Azorhizobium caulinodans (strain ATCC 43989 / DSM 5975 / JCM 20966 / LMG 6465 / NBRC 14845 / NCIMB 13405 / ORS 571)</name>
    <dbReference type="NCBI Taxonomy" id="438753"/>
    <lineage>
        <taxon>Bacteria</taxon>
        <taxon>Pseudomonadati</taxon>
        <taxon>Pseudomonadota</taxon>
        <taxon>Alphaproteobacteria</taxon>
        <taxon>Hyphomicrobiales</taxon>
        <taxon>Xanthobacteraceae</taxon>
        <taxon>Azorhizobium</taxon>
    </lineage>
</organism>
<dbReference type="GO" id="GO:0003700">
    <property type="term" value="F:DNA-binding transcription factor activity"/>
    <property type="evidence" value="ECO:0007669"/>
    <property type="project" value="InterPro"/>
</dbReference>
<evidence type="ECO:0000313" key="7">
    <source>
        <dbReference type="Proteomes" id="UP000000270"/>
    </source>
</evidence>
<dbReference type="CDD" id="cd08472">
    <property type="entry name" value="PBP2_CrgA_like_3"/>
    <property type="match status" value="1"/>
</dbReference>
<gene>
    <name evidence="6" type="primary">lysR</name>
    <name evidence="6" type="ordered locus">AZC_1997</name>
</gene>